<name>A0AAV4TZ53_CAEEX</name>
<evidence type="ECO:0000313" key="2">
    <source>
        <dbReference type="EMBL" id="GIY50709.1"/>
    </source>
</evidence>
<evidence type="ECO:0000256" key="1">
    <source>
        <dbReference type="SAM" id="MobiDB-lite"/>
    </source>
</evidence>
<reference evidence="2 3" key="1">
    <citation type="submission" date="2021-06" db="EMBL/GenBank/DDBJ databases">
        <title>Caerostris extrusa draft genome.</title>
        <authorList>
            <person name="Kono N."/>
            <person name="Arakawa K."/>
        </authorList>
    </citation>
    <scope>NUCLEOTIDE SEQUENCE [LARGE SCALE GENOMIC DNA]</scope>
</reference>
<gene>
    <name evidence="2" type="ORF">CEXT_644031</name>
</gene>
<feature type="compositionally biased region" description="Polar residues" evidence="1">
    <location>
        <begin position="1"/>
        <end position="12"/>
    </location>
</feature>
<sequence>MCLNSSECGTSSLDRHFVPNPEPMEWEDALVEEPMNWQRTEEPMEWEETPLEISQPSPTKVSLPATKSQQPEALAEGHPCPPR</sequence>
<organism evidence="2 3">
    <name type="scientific">Caerostris extrusa</name>
    <name type="common">Bark spider</name>
    <name type="synonym">Caerostris bankana</name>
    <dbReference type="NCBI Taxonomy" id="172846"/>
    <lineage>
        <taxon>Eukaryota</taxon>
        <taxon>Metazoa</taxon>
        <taxon>Ecdysozoa</taxon>
        <taxon>Arthropoda</taxon>
        <taxon>Chelicerata</taxon>
        <taxon>Arachnida</taxon>
        <taxon>Araneae</taxon>
        <taxon>Araneomorphae</taxon>
        <taxon>Entelegynae</taxon>
        <taxon>Araneoidea</taxon>
        <taxon>Araneidae</taxon>
        <taxon>Caerostris</taxon>
    </lineage>
</organism>
<dbReference type="Proteomes" id="UP001054945">
    <property type="component" value="Unassembled WGS sequence"/>
</dbReference>
<evidence type="ECO:0000313" key="3">
    <source>
        <dbReference type="Proteomes" id="UP001054945"/>
    </source>
</evidence>
<feature type="region of interest" description="Disordered" evidence="1">
    <location>
        <begin position="1"/>
        <end position="21"/>
    </location>
</feature>
<proteinExistence type="predicted"/>
<comment type="caution">
    <text evidence="2">The sequence shown here is derived from an EMBL/GenBank/DDBJ whole genome shotgun (WGS) entry which is preliminary data.</text>
</comment>
<accession>A0AAV4TZ53</accession>
<feature type="compositionally biased region" description="Polar residues" evidence="1">
    <location>
        <begin position="54"/>
        <end position="71"/>
    </location>
</feature>
<feature type="region of interest" description="Disordered" evidence="1">
    <location>
        <begin position="40"/>
        <end position="83"/>
    </location>
</feature>
<dbReference type="EMBL" id="BPLR01012013">
    <property type="protein sequence ID" value="GIY50709.1"/>
    <property type="molecule type" value="Genomic_DNA"/>
</dbReference>
<keyword evidence="3" id="KW-1185">Reference proteome</keyword>
<protein>
    <submittedName>
        <fullName evidence="2">Uncharacterized protein</fullName>
    </submittedName>
</protein>
<dbReference type="AlphaFoldDB" id="A0AAV4TZ53"/>